<proteinExistence type="predicted"/>
<sequence length="35" mass="4245">MKFTNKIHVGLRKWIFHDTIFVKSKNVSIIMTPKW</sequence>
<name>A0A9P9YTB6_9MUSC</name>
<keyword evidence="2" id="KW-1185">Reference proteome</keyword>
<organism evidence="1 2">
    <name type="scientific">Drosophila gunungcola</name>
    <name type="common">fruit fly</name>
    <dbReference type="NCBI Taxonomy" id="103775"/>
    <lineage>
        <taxon>Eukaryota</taxon>
        <taxon>Metazoa</taxon>
        <taxon>Ecdysozoa</taxon>
        <taxon>Arthropoda</taxon>
        <taxon>Hexapoda</taxon>
        <taxon>Insecta</taxon>
        <taxon>Pterygota</taxon>
        <taxon>Neoptera</taxon>
        <taxon>Endopterygota</taxon>
        <taxon>Diptera</taxon>
        <taxon>Brachycera</taxon>
        <taxon>Muscomorpha</taxon>
        <taxon>Ephydroidea</taxon>
        <taxon>Drosophilidae</taxon>
        <taxon>Drosophila</taxon>
        <taxon>Sophophora</taxon>
    </lineage>
</organism>
<accession>A0A9P9YTB6</accession>
<protein>
    <submittedName>
        <fullName evidence="1">Uncharacterized protein</fullName>
    </submittedName>
</protein>
<reference evidence="1" key="1">
    <citation type="journal article" date="2023" name="Genome Biol. Evol.">
        <title>Long-read-based Genome Assembly of Drosophila gunungcola Reveals Fewer Chemosensory Genes in Flower-breeding Species.</title>
        <authorList>
            <person name="Negi A."/>
            <person name="Liao B.Y."/>
            <person name="Yeh S.D."/>
        </authorList>
    </citation>
    <scope>NUCLEOTIDE SEQUENCE</scope>
    <source>
        <strain evidence="1">Sukarami</strain>
    </source>
</reference>
<dbReference type="Proteomes" id="UP001059596">
    <property type="component" value="Unassembled WGS sequence"/>
</dbReference>
<evidence type="ECO:0000313" key="1">
    <source>
        <dbReference type="EMBL" id="KAI8042540.1"/>
    </source>
</evidence>
<gene>
    <name evidence="1" type="ORF">M5D96_003853</name>
</gene>
<comment type="caution">
    <text evidence="1">The sequence shown here is derived from an EMBL/GenBank/DDBJ whole genome shotgun (WGS) entry which is preliminary data.</text>
</comment>
<dbReference type="AlphaFoldDB" id="A0A9P9YTB6"/>
<dbReference type="EMBL" id="JAMKOV010000002">
    <property type="protein sequence ID" value="KAI8042540.1"/>
    <property type="molecule type" value="Genomic_DNA"/>
</dbReference>
<evidence type="ECO:0000313" key="2">
    <source>
        <dbReference type="Proteomes" id="UP001059596"/>
    </source>
</evidence>